<evidence type="ECO:0000313" key="3">
    <source>
        <dbReference type="Proteomes" id="UP001189429"/>
    </source>
</evidence>
<reference evidence="2" key="1">
    <citation type="submission" date="2023-10" db="EMBL/GenBank/DDBJ databases">
        <authorList>
            <person name="Chen Y."/>
            <person name="Shah S."/>
            <person name="Dougan E. K."/>
            <person name="Thang M."/>
            <person name="Chan C."/>
        </authorList>
    </citation>
    <scope>NUCLEOTIDE SEQUENCE [LARGE SCALE GENOMIC DNA]</scope>
</reference>
<gene>
    <name evidence="2" type="ORF">PCOR1329_LOCUS2738</name>
</gene>
<organism evidence="2 3">
    <name type="scientific">Prorocentrum cordatum</name>
    <dbReference type="NCBI Taxonomy" id="2364126"/>
    <lineage>
        <taxon>Eukaryota</taxon>
        <taxon>Sar</taxon>
        <taxon>Alveolata</taxon>
        <taxon>Dinophyceae</taxon>
        <taxon>Prorocentrales</taxon>
        <taxon>Prorocentraceae</taxon>
        <taxon>Prorocentrum</taxon>
    </lineage>
</organism>
<evidence type="ECO:0000256" key="1">
    <source>
        <dbReference type="SAM" id="MobiDB-lite"/>
    </source>
</evidence>
<dbReference type="EMBL" id="CAUYUJ010000692">
    <property type="protein sequence ID" value="CAK0792000.1"/>
    <property type="molecule type" value="Genomic_DNA"/>
</dbReference>
<keyword evidence="3" id="KW-1185">Reference proteome</keyword>
<comment type="caution">
    <text evidence="2">The sequence shown here is derived from an EMBL/GenBank/DDBJ whole genome shotgun (WGS) entry which is preliminary data.</text>
</comment>
<name>A0ABN9PKH7_9DINO</name>
<evidence type="ECO:0008006" key="4">
    <source>
        <dbReference type="Google" id="ProtNLM"/>
    </source>
</evidence>
<sequence length="1312" mass="143989">MRTQFAEKTAESKSYNDLLNHVASCHPQLAAAHGFKAARQVVDERSAMLVVRLSTMPTIKSNNAFTLLQNTCAHVHRQALASSQLSFFRQHFLDAGAQPADIEATLASSVHVFSWGWDETGQRLLAPAKLATGRFKGEQHGQGKVTVQVMVQRGSLKKYKFNCDAGYFAVDEPFLARSLLLRRQHADALLAAVLDQMPCDLESDAEMANMASQCDYFVLSFCTDRASNNIKAIEVMGHMLRRPTVPRNILPHWEPCGAHGVALVKNRPKAAKHFLRGASTVSALTRQWRFASALRDEVVQVTGRRVRVVRAPMPDRIFDNNMRILSMLLGGMEADFMRAKDRTGHRVQKVFRQELEDLARSHELGASDSSEICHWCHVSDGTPDAEDLPRGGPCCRDENEQVGKLIVPMLNLLLNRPWTREVGSRWTWVLTTLRKWALGKLCSGLMPQALVNLQISWRAHDGLEATLERLIAADNGDFHSQSKLRLLRVCRLLCQSHVGWQIGIIIQSLGKVDALLYNILGDGTPGSRATLRDLLREKDSLLSACQQDLMLGLQERSNRHWLLFEALGGDFASDEARHFCRQQCLQLGAAACDHFEMQFEKGPYTLAKIGDPHVPLVRQEQIVQDIFDAPSHCLPASLRSLRALCPSKPQMMVDAHRFIEALNACPIAIDHLERARASQRVDLKSSGKGKRFTGSSNICFCREARASHEERTGIDVSKAACKTAGAAALQGAPPPPEPSRRPGGNPYFSFRNSKLKAFKRVHARDRPLTDAALETVEARRFAEWVSASEQTKSSWRSIWLGEVATRRGKRLAIADGGGPGASAISQSTRGLRGGNFTHACVDPSSVLAAYNSVDYKTRRRLALEDPPLLFEAPFKPRASALPDDHLSVLGCIYNKKNVCRHAIGPELAASMDALCTRLNRWVDGIGAAAVGSTKQLLWLRADQPDDGQPRDMAVVLVDARYGPKMQMFARVVLEHGSSKVHEVFHMPDFPCVLKVAVDCTRLSEMFQGVRYATSDEICLQMATSGAQRWSIIPLTWDFPAEYPESLLYMRVAAAGDPIAVAPPTQKRPRAAAAGPEMDALDQLGAGDPLAMGMATGARQAGLHAAHVGDRAHGVGPVADKDLAPMPSDLAEILSDDARLDAMPRDLVAAVLDAASEGAAFGAADDEEQGDADEDEDVGHDALGDAVAHAEQETSGPTGPPTFAQFREAAVISPGGHVGCGLAPWSHRTSIGVITTWPREKPLDSRSVSASCYCHPQFKTPARMRRAVSDEVFLAWFYEAVIEADAVGDRRRELARQHKATFAEIEARFKAAS</sequence>
<proteinExistence type="predicted"/>
<protein>
    <recommendedName>
        <fullName evidence="4">RNA-directed RNA polymerase</fullName>
    </recommendedName>
</protein>
<accession>A0ABN9PKH7</accession>
<evidence type="ECO:0000313" key="2">
    <source>
        <dbReference type="EMBL" id="CAK0792000.1"/>
    </source>
</evidence>
<dbReference type="Proteomes" id="UP001189429">
    <property type="component" value="Unassembled WGS sequence"/>
</dbReference>
<feature type="region of interest" description="Disordered" evidence="1">
    <location>
        <begin position="727"/>
        <end position="746"/>
    </location>
</feature>